<dbReference type="AlphaFoldDB" id="A0AA40I8D8"/>
<dbReference type="FunFam" id="1.10.287.70:FF:000010">
    <property type="entry name" value="Putative glutamate receptor ionotropic kainate 1"/>
    <property type="match status" value="1"/>
</dbReference>
<evidence type="ECO:0000256" key="9">
    <source>
        <dbReference type="ARBA" id="ARBA00023170"/>
    </source>
</evidence>
<evidence type="ECO:0000256" key="13">
    <source>
        <dbReference type="ARBA" id="ARBA00023303"/>
    </source>
</evidence>
<feature type="compositionally biased region" description="Basic residues" evidence="19">
    <location>
        <begin position="638"/>
        <end position="649"/>
    </location>
</feature>
<feature type="site" description="Crucial to convey clamshell closure to channel opening" evidence="16">
    <location>
        <position position="433"/>
    </location>
</feature>
<feature type="domain" description="Ionotropic glutamate receptor L-glutamate and glycine-binding" evidence="21">
    <location>
        <begin position="210"/>
        <end position="274"/>
    </location>
</feature>
<dbReference type="FunFam" id="3.40.190.10:FF:000210">
    <property type="entry name" value="Glutamate receptor ionotropic, kainate 1"/>
    <property type="match status" value="1"/>
</dbReference>
<dbReference type="InterPro" id="IPR001508">
    <property type="entry name" value="Iono_Glu_rcpt_met"/>
</dbReference>
<evidence type="ECO:0000256" key="6">
    <source>
        <dbReference type="ARBA" id="ARBA00023018"/>
    </source>
</evidence>
<comment type="caution">
    <text evidence="22">The sequence shown here is derived from an EMBL/GenBank/DDBJ whole genome shotgun (WGS) entry which is preliminary data.</text>
</comment>
<feature type="binding site" evidence="15">
    <location>
        <position position="285"/>
    </location>
    <ligand>
        <name>L-glutamate</name>
        <dbReference type="ChEBI" id="CHEBI:29985"/>
    </ligand>
</feature>
<comment type="similarity">
    <text evidence="18">Belongs to the glutamate-gated ion channel (TC 1.A.10.1) family.</text>
</comment>
<evidence type="ECO:0000256" key="19">
    <source>
        <dbReference type="SAM" id="MobiDB-lite"/>
    </source>
</evidence>
<dbReference type="Gene3D" id="3.40.50.2300">
    <property type="match status" value="1"/>
</dbReference>
<proteinExistence type="inferred from homology"/>
<feature type="disulfide bond" evidence="17">
    <location>
        <begin position="516"/>
        <end position="570"/>
    </location>
</feature>
<evidence type="ECO:0000256" key="17">
    <source>
        <dbReference type="PIRSR" id="PIRSR601508-3"/>
    </source>
</evidence>
<gene>
    <name evidence="22" type="ORF">QTO34_014957</name>
</gene>
<evidence type="ECO:0000256" key="3">
    <source>
        <dbReference type="ARBA" id="ARBA00022553"/>
    </source>
</evidence>
<feature type="domain" description="Ionotropic glutamate receptor C-terminal" evidence="20">
    <location>
        <begin position="200"/>
        <end position="567"/>
    </location>
</feature>
<evidence type="ECO:0000259" key="21">
    <source>
        <dbReference type="SMART" id="SM00918"/>
    </source>
</evidence>
<dbReference type="GO" id="GO:0015276">
    <property type="term" value="F:ligand-gated monoatomic ion channel activity"/>
    <property type="evidence" value="ECO:0007669"/>
    <property type="project" value="InterPro"/>
</dbReference>
<dbReference type="Pfam" id="PF10613">
    <property type="entry name" value="Lig_chan-Glu_bd"/>
    <property type="match status" value="1"/>
</dbReference>
<feature type="site" description="Interaction with the cone snail toxin Con-ikot-ikot" evidence="16">
    <location>
        <position position="460"/>
    </location>
</feature>
<dbReference type="PRINTS" id="PR00177">
    <property type="entry name" value="NMDARECEPTOR"/>
</dbReference>
<feature type="binding site" evidence="15">
    <location>
        <position position="504"/>
    </location>
    <ligand>
        <name>L-glutamate</name>
        <dbReference type="ChEBI" id="CHEBI:29985"/>
    </ligand>
</feature>
<dbReference type="Pfam" id="PF00060">
    <property type="entry name" value="Lig_chan"/>
    <property type="match status" value="1"/>
</dbReference>
<feature type="compositionally biased region" description="Low complexity" evidence="19">
    <location>
        <begin position="80"/>
        <end position="93"/>
    </location>
</feature>
<evidence type="ECO:0000256" key="12">
    <source>
        <dbReference type="ARBA" id="ARBA00023286"/>
    </source>
</evidence>
<dbReference type="SMART" id="SM00079">
    <property type="entry name" value="PBPe"/>
    <property type="match status" value="1"/>
</dbReference>
<evidence type="ECO:0000256" key="4">
    <source>
        <dbReference type="ARBA" id="ARBA00022692"/>
    </source>
</evidence>
<evidence type="ECO:0000256" key="1">
    <source>
        <dbReference type="ARBA" id="ARBA00022448"/>
    </source>
</evidence>
<keyword evidence="6 18" id="KW-0770">Synapse</keyword>
<organism evidence="22 23">
    <name type="scientific">Cnephaeus nilssonii</name>
    <name type="common">Northern bat</name>
    <name type="synonym">Eptesicus nilssonii</name>
    <dbReference type="NCBI Taxonomy" id="3371016"/>
    <lineage>
        <taxon>Eukaryota</taxon>
        <taxon>Metazoa</taxon>
        <taxon>Chordata</taxon>
        <taxon>Craniata</taxon>
        <taxon>Vertebrata</taxon>
        <taxon>Euteleostomi</taxon>
        <taxon>Mammalia</taxon>
        <taxon>Eutheria</taxon>
        <taxon>Laurasiatheria</taxon>
        <taxon>Chiroptera</taxon>
        <taxon>Yangochiroptera</taxon>
        <taxon>Vespertilionidae</taxon>
        <taxon>Cnephaeus</taxon>
    </lineage>
</organism>
<evidence type="ECO:0000259" key="20">
    <source>
        <dbReference type="SMART" id="SM00079"/>
    </source>
</evidence>
<keyword evidence="7 18" id="KW-0406">Ion transport</keyword>
<evidence type="ECO:0000256" key="7">
    <source>
        <dbReference type="ARBA" id="ARBA00023065"/>
    </source>
</evidence>
<evidence type="ECO:0000256" key="18">
    <source>
        <dbReference type="RuleBase" id="RU367118"/>
    </source>
</evidence>
<dbReference type="GO" id="GO:0045211">
    <property type="term" value="C:postsynaptic membrane"/>
    <property type="evidence" value="ECO:0007669"/>
    <property type="project" value="UniProtKB-SubCell"/>
</dbReference>
<feature type="transmembrane region" description="Helical" evidence="18">
    <location>
        <begin position="330"/>
        <end position="352"/>
    </location>
</feature>
<sequence>MLESAVPGASAPDNECADGSQRGPTKNMAPPGKASRKPCRASEGTASSDTRGGGHVRAEKREGGAQTDLVRPERCEIPTAPSGAAPGDADAVSRGSGSAIVLRRGGPSHCRWNTPPPSLRKRGGGGNLPSSPQAQWDGLTGRIAFNKTDGSRKDFDLDILSLGEEGTEKIGAWNPHRGLRLRDTSRERAPSLGAALANRTLIVTTILEEPYVMYRKSDRPLVGNDRFEGYCLDLLKELSSILGFIYDVRLVPDGKYGAQNDRGEWNGMVRELMDHRADLAVAPLTITYVRETVIDFSKPFMTLGIGILYRKPRGASPGVFSFLSPLAPGVWAWVLLSCLGVSCVLFVIARFTPYECSPDPRSPGPGVANGFTLLDSVWFGVGALMQQGSELVPRALSTRILAASWWCFTLIVVSSYTANLAAFLTVERMEAPIGSADDLAKQTRIEYGAVRDGATVAFFKQKSKISTYEKMWAFMGSRQQTALVGSSEDGIQRVLTADYALLMESTSIEYVTQRNCSLTQIGGLIDSKGYGVGTPMGSPLRDRVTVALLQLQEAGKLHTMKEKWWRGSGCPEEAGREASALGVDSVGGIFVVLAAGLVLAVCVAVGEFLYASHRGGGIPQCLSFNAIMEELGLPLKNQKKLKRKSRTKGKSAFTSPLACHPRRTPRREAAGPPRTAPAGSCRADGGSHPRFLEKGLLTSA</sequence>
<evidence type="ECO:0000256" key="2">
    <source>
        <dbReference type="ARBA" id="ARBA00022475"/>
    </source>
</evidence>
<evidence type="ECO:0000256" key="15">
    <source>
        <dbReference type="PIRSR" id="PIRSR601508-1"/>
    </source>
</evidence>
<evidence type="ECO:0000256" key="10">
    <source>
        <dbReference type="ARBA" id="ARBA00023180"/>
    </source>
</evidence>
<dbReference type="Proteomes" id="UP001177744">
    <property type="component" value="Unassembled WGS sequence"/>
</dbReference>
<name>A0AA40I8D8_CNENI</name>
<keyword evidence="10" id="KW-0325">Glycoprotein</keyword>
<accession>A0AA40I8D8</accession>
<feature type="transmembrane region" description="Helical" evidence="18">
    <location>
        <begin position="403"/>
        <end position="426"/>
    </location>
</feature>
<comment type="function">
    <text evidence="18">Receptor for glutamate that functions as a ligand-gated ion channel in the central nervous system and plays an important role in excitatory synaptic transmission. L-glutamate acts as an excitatory neurotransmitter at many synapses in the central nervous system.</text>
</comment>
<feature type="binding site" evidence="15">
    <location>
        <position position="283"/>
    </location>
    <ligand>
        <name>L-glutamate</name>
        <dbReference type="ChEBI" id="CHEBI:29985"/>
    </ligand>
</feature>
<feature type="binding site" evidence="15">
    <location>
        <position position="455"/>
    </location>
    <ligand>
        <name>L-glutamate</name>
        <dbReference type="ChEBI" id="CHEBI:29985"/>
    </ligand>
</feature>
<evidence type="ECO:0000256" key="8">
    <source>
        <dbReference type="ARBA" id="ARBA00023136"/>
    </source>
</evidence>
<evidence type="ECO:0000256" key="16">
    <source>
        <dbReference type="PIRSR" id="PIRSR601508-2"/>
    </source>
</evidence>
<dbReference type="SMART" id="SM00918">
    <property type="entry name" value="Lig_chan-Glu_bd"/>
    <property type="match status" value="1"/>
</dbReference>
<dbReference type="FunFam" id="3.40.190.10:FF:000240">
    <property type="entry name" value="Glutamate receptor ionotropic, kainate 2"/>
    <property type="match status" value="1"/>
</dbReference>
<feature type="region of interest" description="Disordered" evidence="19">
    <location>
        <begin position="1"/>
        <end position="136"/>
    </location>
</feature>
<evidence type="ECO:0000313" key="23">
    <source>
        <dbReference type="Proteomes" id="UP001177744"/>
    </source>
</evidence>
<keyword evidence="23" id="KW-1185">Reference proteome</keyword>
<feature type="binding site" evidence="15">
    <location>
        <position position="290"/>
    </location>
    <ligand>
        <name>L-glutamate</name>
        <dbReference type="ChEBI" id="CHEBI:29985"/>
    </ligand>
</feature>
<feature type="transmembrane region" description="Helical" evidence="18">
    <location>
        <begin position="364"/>
        <end position="383"/>
    </location>
</feature>
<feature type="region of interest" description="Disordered" evidence="19">
    <location>
        <begin position="638"/>
        <end position="700"/>
    </location>
</feature>
<dbReference type="Gene3D" id="1.10.287.70">
    <property type="match status" value="1"/>
</dbReference>
<keyword evidence="3" id="KW-0597">Phosphoprotein</keyword>
<keyword evidence="4 18" id="KW-0812">Transmembrane</keyword>
<keyword evidence="9 18" id="KW-0675">Receptor</keyword>
<keyword evidence="2 18" id="KW-1003">Cell membrane</keyword>
<keyword evidence="5 18" id="KW-1133">Transmembrane helix</keyword>
<dbReference type="PANTHER" id="PTHR18966">
    <property type="entry name" value="IONOTROPIC GLUTAMATE RECEPTOR"/>
    <property type="match status" value="1"/>
</dbReference>
<evidence type="ECO:0000256" key="5">
    <source>
        <dbReference type="ARBA" id="ARBA00022989"/>
    </source>
</evidence>
<reference evidence="22" key="1">
    <citation type="submission" date="2023-06" db="EMBL/GenBank/DDBJ databases">
        <title>Reference genome for the Northern bat (Eptesicus nilssonii), a most northern bat species.</title>
        <authorList>
            <person name="Laine V.N."/>
            <person name="Pulliainen A.T."/>
            <person name="Lilley T.M."/>
        </authorList>
    </citation>
    <scope>NUCLEOTIDE SEQUENCE</scope>
    <source>
        <strain evidence="22">BLF_Eptnil</strain>
        <tissue evidence="22">Kidney</tissue>
    </source>
</reference>
<evidence type="ECO:0000256" key="14">
    <source>
        <dbReference type="ARBA" id="ARBA00034104"/>
    </source>
</evidence>
<protein>
    <recommendedName>
        <fullName evidence="18">Glutamate receptor</fullName>
    </recommendedName>
</protein>
<dbReference type="EMBL" id="JAULJE010000004">
    <property type="protein sequence ID" value="KAK1344390.1"/>
    <property type="molecule type" value="Genomic_DNA"/>
</dbReference>
<keyword evidence="1 18" id="KW-0813">Transport</keyword>
<dbReference type="InterPro" id="IPR015683">
    <property type="entry name" value="Ionotropic_Glu_rcpt"/>
</dbReference>
<dbReference type="SUPFAM" id="SSF53850">
    <property type="entry name" value="Periplasmic binding protein-like II"/>
    <property type="match status" value="1"/>
</dbReference>
<evidence type="ECO:0000313" key="22">
    <source>
        <dbReference type="EMBL" id="KAK1344390.1"/>
    </source>
</evidence>
<dbReference type="InterPro" id="IPR019594">
    <property type="entry name" value="Glu/Gly-bd"/>
</dbReference>
<keyword evidence="11 18" id="KW-0628">Postsynaptic cell membrane</keyword>
<dbReference type="InterPro" id="IPR001320">
    <property type="entry name" value="Iontro_rcpt_C"/>
</dbReference>
<dbReference type="GO" id="GO:0038023">
    <property type="term" value="F:signaling receptor activity"/>
    <property type="evidence" value="ECO:0007669"/>
    <property type="project" value="InterPro"/>
</dbReference>
<keyword evidence="12 18" id="KW-1071">Ligand-gated ion channel</keyword>
<keyword evidence="17" id="KW-1015">Disulfide bond</keyword>
<keyword evidence="13 18" id="KW-0407">Ion channel</keyword>
<comment type="subcellular location">
    <subcellularLocation>
        <location evidence="14 18">Postsynaptic cell membrane</location>
        <topology evidence="14 18">Multi-pass membrane protein</topology>
    </subcellularLocation>
</comment>
<dbReference type="Gene3D" id="3.40.190.10">
    <property type="entry name" value="Periplasmic binding protein-like II"/>
    <property type="match status" value="1"/>
</dbReference>
<evidence type="ECO:0000256" key="11">
    <source>
        <dbReference type="ARBA" id="ARBA00023257"/>
    </source>
</evidence>
<feature type="transmembrane region" description="Helical" evidence="18">
    <location>
        <begin position="586"/>
        <end position="611"/>
    </location>
</feature>
<keyword evidence="8 18" id="KW-0472">Membrane</keyword>